<dbReference type="Proteomes" id="UP000247746">
    <property type="component" value="Unassembled WGS sequence"/>
</dbReference>
<accession>A0A2V4UXD2</accession>
<sequence>MAIQCGYPKAVHVRWYLRYRFNRWERVCEHCRSYPNQQLSFDF</sequence>
<gene>
    <name evidence="1" type="ORF">DFP82_10784</name>
</gene>
<dbReference type="RefSeq" id="WP_265090868.1">
    <property type="nucleotide sequence ID" value="NZ_QJSU01000007.1"/>
</dbReference>
<keyword evidence="2" id="KW-1185">Reference proteome</keyword>
<reference evidence="1 2" key="1">
    <citation type="submission" date="2018-06" db="EMBL/GenBank/DDBJ databases">
        <title>Genomic Encyclopedia of Type Strains, Phase III (KMG-III): the genomes of soil and plant-associated and newly described type strains.</title>
        <authorList>
            <person name="Whitman W."/>
        </authorList>
    </citation>
    <scope>NUCLEOTIDE SEQUENCE [LARGE SCALE GENOMIC DNA]</scope>
    <source>
        <strain evidence="1 2">CECT 5889</strain>
    </source>
</reference>
<proteinExistence type="predicted"/>
<name>A0A2V4UXD2_9GAMM</name>
<dbReference type="AlphaFoldDB" id="A0A2V4UXD2"/>
<protein>
    <submittedName>
        <fullName evidence="1">Uncharacterized protein</fullName>
    </submittedName>
</protein>
<organism evidence="1 2">
    <name type="scientific">Psychrobacter fozii</name>
    <dbReference type="NCBI Taxonomy" id="198480"/>
    <lineage>
        <taxon>Bacteria</taxon>
        <taxon>Pseudomonadati</taxon>
        <taxon>Pseudomonadota</taxon>
        <taxon>Gammaproteobacteria</taxon>
        <taxon>Moraxellales</taxon>
        <taxon>Moraxellaceae</taxon>
        <taxon>Psychrobacter</taxon>
    </lineage>
</organism>
<evidence type="ECO:0000313" key="2">
    <source>
        <dbReference type="Proteomes" id="UP000247746"/>
    </source>
</evidence>
<comment type="caution">
    <text evidence="1">The sequence shown here is derived from an EMBL/GenBank/DDBJ whole genome shotgun (WGS) entry which is preliminary data.</text>
</comment>
<dbReference type="EMBL" id="QJSU01000007">
    <property type="protein sequence ID" value="PYE38462.1"/>
    <property type="molecule type" value="Genomic_DNA"/>
</dbReference>
<evidence type="ECO:0000313" key="1">
    <source>
        <dbReference type="EMBL" id="PYE38462.1"/>
    </source>
</evidence>